<dbReference type="PROSITE" id="PS51257">
    <property type="entry name" value="PROKAR_LIPOPROTEIN"/>
    <property type="match status" value="1"/>
</dbReference>
<dbReference type="InterPro" id="IPR021733">
    <property type="entry name" value="DUF3304"/>
</dbReference>
<feature type="chain" id="PRO_5035482794" evidence="1">
    <location>
        <begin position="26"/>
        <end position="172"/>
    </location>
</feature>
<dbReference type="Pfam" id="PF11745">
    <property type="entry name" value="DUF3304"/>
    <property type="match status" value="1"/>
</dbReference>
<dbReference type="EMBL" id="JAEPBH010000099">
    <property type="protein sequence ID" value="MBK4717101.1"/>
    <property type="molecule type" value="Genomic_DNA"/>
</dbReference>
<dbReference type="RefSeq" id="WP_238715397.1">
    <property type="nucleotide sequence ID" value="NZ_JAEPBH010000099.1"/>
</dbReference>
<keyword evidence="1" id="KW-0732">Signal</keyword>
<name>A0A8K0V5C6_9ENTR</name>
<dbReference type="AlphaFoldDB" id="A0A8K0V5C6"/>
<sequence length="172" mass="18543">MKVFRAGMALAGLMLAGCQQVPAQAAGGTIEAVNHTRWAINHFSVNGQSGIDIIGPHQGGGGGCCFRAPAQWRPGMTVKIDWETGIGGTKGFPGYENREAYLAWERKIDSSRKKHSAIVPVPDYTGQKTCGITVHFLPCDKVKVTTSCHIYSDPQYPVKEPLSMPEPATCAR</sequence>
<evidence type="ECO:0000313" key="3">
    <source>
        <dbReference type="Proteomes" id="UP000659047"/>
    </source>
</evidence>
<dbReference type="Proteomes" id="UP000659047">
    <property type="component" value="Unassembled WGS sequence"/>
</dbReference>
<organism evidence="2 3">
    <name type="scientific">Tenebrionibacter intestinalis</name>
    <dbReference type="NCBI Taxonomy" id="2799638"/>
    <lineage>
        <taxon>Bacteria</taxon>
        <taxon>Pseudomonadati</taxon>
        <taxon>Pseudomonadota</taxon>
        <taxon>Gammaproteobacteria</taxon>
        <taxon>Enterobacterales</taxon>
        <taxon>Enterobacteriaceae</taxon>
        <taxon>Tenebrionibacter/Tenebrionicola group</taxon>
        <taxon>Tenebrionibacter</taxon>
    </lineage>
</organism>
<gene>
    <name evidence="2" type="ORF">JJB97_17675</name>
</gene>
<protein>
    <submittedName>
        <fullName evidence="2">DUF3304 domain-containing protein</fullName>
    </submittedName>
</protein>
<feature type="signal peptide" evidence="1">
    <location>
        <begin position="1"/>
        <end position="25"/>
    </location>
</feature>
<comment type="caution">
    <text evidence="2">The sequence shown here is derived from an EMBL/GenBank/DDBJ whole genome shotgun (WGS) entry which is preliminary data.</text>
</comment>
<evidence type="ECO:0000313" key="2">
    <source>
        <dbReference type="EMBL" id="MBK4717101.1"/>
    </source>
</evidence>
<proteinExistence type="predicted"/>
<evidence type="ECO:0000256" key="1">
    <source>
        <dbReference type="SAM" id="SignalP"/>
    </source>
</evidence>
<reference evidence="2" key="1">
    <citation type="submission" date="2021-01" db="EMBL/GenBank/DDBJ databases">
        <title>Intestinitalea alba gen. nov., sp. nov., a novel genus of the family Enterobacteriaceae, isolated from the gut of the plastic-eating mealworm Tenebrio molitor L.</title>
        <authorList>
            <person name="Yang Y."/>
        </authorList>
    </citation>
    <scope>NUCLEOTIDE SEQUENCE</scope>
    <source>
        <strain evidence="2">BIT-L3</strain>
    </source>
</reference>
<accession>A0A8K0V5C6</accession>
<keyword evidence="3" id="KW-1185">Reference proteome</keyword>